<keyword evidence="1" id="KW-0732">Signal</keyword>
<name>A0ABS7ZA87_9SPHI</name>
<dbReference type="RefSeq" id="WP_225553952.1">
    <property type="nucleotide sequence ID" value="NZ_JADEYP010000022.1"/>
</dbReference>
<evidence type="ECO:0000313" key="3">
    <source>
        <dbReference type="EMBL" id="MCA5005829.1"/>
    </source>
</evidence>
<dbReference type="Gene3D" id="2.60.120.560">
    <property type="entry name" value="Exo-inulinase, domain 1"/>
    <property type="match status" value="1"/>
</dbReference>
<proteinExistence type="predicted"/>
<dbReference type="Pfam" id="PF06439">
    <property type="entry name" value="3keto-disac_hyd"/>
    <property type="match status" value="1"/>
</dbReference>
<keyword evidence="4" id="KW-1185">Reference proteome</keyword>
<feature type="chain" id="PRO_5045723688" evidence="1">
    <location>
        <begin position="24"/>
        <end position="248"/>
    </location>
</feature>
<organism evidence="3 4">
    <name type="scientific">Sphingobacterium bovistauri</name>
    <dbReference type="NCBI Taxonomy" id="2781959"/>
    <lineage>
        <taxon>Bacteria</taxon>
        <taxon>Pseudomonadati</taxon>
        <taxon>Bacteroidota</taxon>
        <taxon>Sphingobacteriia</taxon>
        <taxon>Sphingobacteriales</taxon>
        <taxon>Sphingobacteriaceae</taxon>
        <taxon>Sphingobacterium</taxon>
    </lineage>
</organism>
<dbReference type="Proteomes" id="UP001165302">
    <property type="component" value="Unassembled WGS sequence"/>
</dbReference>
<feature type="domain" description="3-keto-alpha-glucoside-1,2-lyase/3-keto-2-hydroxy-glucal hydratase" evidence="2">
    <location>
        <begin position="53"/>
        <end position="246"/>
    </location>
</feature>
<sequence>MRTISKLTLLTLLGTISATTLFAQTKFQPQDTEFYEPKSKVVHTSSNKAPSDAIILFDGTNLSQWESVKTKGTNAPWTIKDGVLTVKPGTGDIQTKQNFEDFQLHIEWKSPEVIKGEGQGRGNSGIFLQGKYEIQVLDNNNNATYVNGQAASLYKQKQPLVSATKNDGEWHTYDILYTAPRFNKDGVLIKKAIVTVIHNGVAVHYNTQIEGTTEYIGMPKIIPHGPEPIILQDHGDLVNFKNIWIRPL</sequence>
<accession>A0ABS7ZA87</accession>
<comment type="caution">
    <text evidence="3">The sequence shown here is derived from an EMBL/GenBank/DDBJ whole genome shotgun (WGS) entry which is preliminary data.</text>
</comment>
<gene>
    <name evidence="3" type="ORF">IPZ78_11770</name>
</gene>
<reference evidence="3" key="1">
    <citation type="submission" date="2020-10" db="EMBL/GenBank/DDBJ databases">
        <authorList>
            <person name="Lu T."/>
            <person name="Wang Q."/>
            <person name="Han X."/>
        </authorList>
    </citation>
    <scope>NUCLEOTIDE SEQUENCE</scope>
    <source>
        <strain evidence="3">WQ 366</strain>
    </source>
</reference>
<evidence type="ECO:0000313" key="4">
    <source>
        <dbReference type="Proteomes" id="UP001165302"/>
    </source>
</evidence>
<evidence type="ECO:0000259" key="2">
    <source>
        <dbReference type="Pfam" id="PF06439"/>
    </source>
</evidence>
<dbReference type="EMBL" id="JADEYP010000022">
    <property type="protein sequence ID" value="MCA5005829.1"/>
    <property type="molecule type" value="Genomic_DNA"/>
</dbReference>
<feature type="signal peptide" evidence="1">
    <location>
        <begin position="1"/>
        <end position="23"/>
    </location>
</feature>
<protein>
    <submittedName>
        <fullName evidence="3">DUF1080 domain-containing protein</fullName>
    </submittedName>
</protein>
<evidence type="ECO:0000256" key="1">
    <source>
        <dbReference type="SAM" id="SignalP"/>
    </source>
</evidence>
<dbReference type="InterPro" id="IPR010496">
    <property type="entry name" value="AL/BT2_dom"/>
</dbReference>